<comment type="caution">
    <text evidence="8">The sequence shown here is derived from an EMBL/GenBank/DDBJ whole genome shotgun (WGS) entry which is preliminary data.</text>
</comment>
<feature type="compositionally biased region" description="Basic and acidic residues" evidence="7">
    <location>
        <begin position="51"/>
        <end position="66"/>
    </location>
</feature>
<keyword evidence="9" id="KW-1185">Reference proteome</keyword>
<dbReference type="Proteomes" id="UP001188597">
    <property type="component" value="Unassembled WGS sequence"/>
</dbReference>
<keyword evidence="4 6" id="KW-0119">Carbohydrate metabolism</keyword>
<evidence type="ECO:0000256" key="4">
    <source>
        <dbReference type="ARBA" id="ARBA00023277"/>
    </source>
</evidence>
<evidence type="ECO:0000256" key="1">
    <source>
        <dbReference type="ARBA" id="ARBA00000094"/>
    </source>
</evidence>
<evidence type="ECO:0000256" key="5">
    <source>
        <dbReference type="ARBA" id="ARBA00023295"/>
    </source>
</evidence>
<dbReference type="Pfam" id="PF12899">
    <property type="entry name" value="Glyco_hydro_100"/>
    <property type="match status" value="1"/>
</dbReference>
<evidence type="ECO:0000313" key="9">
    <source>
        <dbReference type="Proteomes" id="UP001188597"/>
    </source>
</evidence>
<protein>
    <recommendedName>
        <fullName evidence="6">Alkaline/neutral invertase</fullName>
        <ecNumber evidence="6">3.2.1.26</ecNumber>
    </recommendedName>
</protein>
<evidence type="ECO:0000256" key="6">
    <source>
        <dbReference type="RuleBase" id="RU367047"/>
    </source>
</evidence>
<keyword evidence="5 6" id="KW-0326">Glycosidase</keyword>
<feature type="compositionally biased region" description="Polar residues" evidence="7">
    <location>
        <begin position="1"/>
        <end position="12"/>
    </location>
</feature>
<dbReference type="GO" id="GO:0033926">
    <property type="term" value="F:endo-alpha-N-acetylgalactosaminidase activity"/>
    <property type="evidence" value="ECO:0007669"/>
    <property type="project" value="UniProtKB-UniRule"/>
</dbReference>
<dbReference type="PANTHER" id="PTHR31916:SF37">
    <property type="entry name" value="ALKALINE_NEUTRAL INVERTASE"/>
    <property type="match status" value="1"/>
</dbReference>
<dbReference type="InterPro" id="IPR008928">
    <property type="entry name" value="6-hairpin_glycosidase_sf"/>
</dbReference>
<evidence type="ECO:0000256" key="3">
    <source>
        <dbReference type="ARBA" id="ARBA00022801"/>
    </source>
</evidence>
<organism evidence="8 9">
    <name type="scientific">Escallonia herrerae</name>
    <dbReference type="NCBI Taxonomy" id="1293975"/>
    <lineage>
        <taxon>Eukaryota</taxon>
        <taxon>Viridiplantae</taxon>
        <taxon>Streptophyta</taxon>
        <taxon>Embryophyta</taxon>
        <taxon>Tracheophyta</taxon>
        <taxon>Spermatophyta</taxon>
        <taxon>Magnoliopsida</taxon>
        <taxon>eudicotyledons</taxon>
        <taxon>Gunneridae</taxon>
        <taxon>Pentapetalae</taxon>
        <taxon>asterids</taxon>
        <taxon>campanulids</taxon>
        <taxon>Escalloniales</taxon>
        <taxon>Escalloniaceae</taxon>
        <taxon>Escallonia</taxon>
    </lineage>
</organism>
<comment type="similarity">
    <text evidence="2 6">Belongs to the glycosyl hydrolase 100 family.</text>
</comment>
<dbReference type="FunFam" id="1.50.10.10:FF:000001">
    <property type="entry name" value="probable alkaline/neutral invertase B"/>
    <property type="match status" value="1"/>
</dbReference>
<comment type="function">
    <text evidence="6">Invertase that cleaves sucrose into glucose and fructose.</text>
</comment>
<feature type="compositionally biased region" description="Pro residues" evidence="7">
    <location>
        <begin position="32"/>
        <end position="44"/>
    </location>
</feature>
<feature type="region of interest" description="Disordered" evidence="7">
    <location>
        <begin position="1"/>
        <end position="66"/>
    </location>
</feature>
<dbReference type="PANTHER" id="PTHR31916">
    <property type="match status" value="1"/>
</dbReference>
<evidence type="ECO:0000313" key="8">
    <source>
        <dbReference type="EMBL" id="KAK3012302.1"/>
    </source>
</evidence>
<evidence type="ECO:0000256" key="7">
    <source>
        <dbReference type="SAM" id="MobiDB-lite"/>
    </source>
</evidence>
<keyword evidence="3 6" id="KW-0378">Hydrolase</keyword>
<dbReference type="EMBL" id="JAVXUP010001388">
    <property type="protein sequence ID" value="KAK3012302.1"/>
    <property type="molecule type" value="Genomic_DNA"/>
</dbReference>
<dbReference type="EC" id="3.2.1.26" evidence="6"/>
<dbReference type="GO" id="GO:0005987">
    <property type="term" value="P:sucrose catabolic process"/>
    <property type="evidence" value="ECO:0007669"/>
    <property type="project" value="TreeGrafter"/>
</dbReference>
<dbReference type="SUPFAM" id="SSF48208">
    <property type="entry name" value="Six-hairpin glycosidases"/>
    <property type="match status" value="1"/>
</dbReference>
<dbReference type="Gene3D" id="1.50.10.10">
    <property type="match status" value="1"/>
</dbReference>
<comment type="catalytic activity">
    <reaction evidence="1 6">
        <text>Hydrolysis of terminal non-reducing beta-D-fructofuranoside residues in beta-D-fructofuranosides.</text>
        <dbReference type="EC" id="3.2.1.26"/>
    </reaction>
</comment>
<gene>
    <name evidence="8" type="ORF">RJ639_012850</name>
</gene>
<sequence>MAPTTVTPNVGQDSDRRNLGKKKHRPPKSTGTPPPNKCPSPTPATKPVTGRCEEEPEKRGGEGSLAVREKKLAAAGGEANLPLLKCTSLGTNLESLIDASLTADLAAGSGNLASPRDSAAVVEEAWERLKKSFVYYHGRPVGTLAASDHSREALNYNMVFVRDFVPSGLACLMKTPPEPEIVKNFLLQTLNIQGWEKRVDNFYLGQGVMPASFKVIHSANPKYDTLVADFGDTAIGRVAPVDSGFWWIILLRAYTKCTGDSALVELPLVQRGMKLILNLCLADGFDTFPTLLCADGCSMIDRRMGIYGYPIEIQALFFFALKCARLMLKTDRRSKELIERIDKRITALSFHVQKYYWLDFTQLNNIYRYKTEEYSHTAVNKFNVIPESIPDWVFDFMPLQGGYLIGNVSPARMDFRWFLVGNCLAILSSLVKPEQATAIMDLIEQRWEVLIGEMPLKISYPALDRHEWEVVTGCDPKNTLWSYHNGGSWPVLLWLLTAACIKTGRPQTAKKAIELVEKRLATDGWPEYYDGKTGRCIGKQARKYQTWTISGYLVAKLMIENPSNLVMISLEKITKHRRTVSLPEMSRLKPH</sequence>
<name>A0AA89ARF0_9ASTE</name>
<dbReference type="InterPro" id="IPR024746">
    <property type="entry name" value="Glyco_hydro_100"/>
</dbReference>
<accession>A0AA89ARF0</accession>
<dbReference type="AlphaFoldDB" id="A0AA89ARF0"/>
<evidence type="ECO:0000256" key="2">
    <source>
        <dbReference type="ARBA" id="ARBA00007671"/>
    </source>
</evidence>
<dbReference type="GO" id="GO:0004575">
    <property type="term" value="F:sucrose alpha-glucosidase activity"/>
    <property type="evidence" value="ECO:0007669"/>
    <property type="project" value="TreeGrafter"/>
</dbReference>
<feature type="non-terminal residue" evidence="8">
    <location>
        <position position="1"/>
    </location>
</feature>
<reference evidence="8" key="1">
    <citation type="submission" date="2022-12" db="EMBL/GenBank/DDBJ databases">
        <title>Draft genome assemblies for two species of Escallonia (Escalloniales).</title>
        <authorList>
            <person name="Chanderbali A."/>
            <person name="Dervinis C."/>
            <person name="Anghel I."/>
            <person name="Soltis D."/>
            <person name="Soltis P."/>
            <person name="Zapata F."/>
        </authorList>
    </citation>
    <scope>NUCLEOTIDE SEQUENCE</scope>
    <source>
        <strain evidence="8">UCBG64.0493</strain>
        <tissue evidence="8">Leaf</tissue>
    </source>
</reference>
<dbReference type="InterPro" id="IPR012341">
    <property type="entry name" value="6hp_glycosidase-like_sf"/>
</dbReference>
<proteinExistence type="inferred from homology"/>